<dbReference type="GO" id="GO:0003700">
    <property type="term" value="F:DNA-binding transcription factor activity"/>
    <property type="evidence" value="ECO:0007669"/>
    <property type="project" value="InterPro"/>
</dbReference>
<keyword evidence="1" id="KW-0805">Transcription regulation</keyword>
<feature type="domain" description="HTH gntR-type" evidence="4">
    <location>
        <begin position="11"/>
        <end position="78"/>
    </location>
</feature>
<dbReference type="InterPro" id="IPR011711">
    <property type="entry name" value="GntR_C"/>
</dbReference>
<dbReference type="EMBL" id="JACHGK010000004">
    <property type="protein sequence ID" value="MBB6445062.1"/>
    <property type="molecule type" value="Genomic_DNA"/>
</dbReference>
<dbReference type="Pfam" id="PF07729">
    <property type="entry name" value="FCD"/>
    <property type="match status" value="1"/>
</dbReference>
<dbReference type="RefSeq" id="WP_184524751.1">
    <property type="nucleotide sequence ID" value="NZ_JACHGK010000004.1"/>
</dbReference>
<dbReference type="InterPro" id="IPR000524">
    <property type="entry name" value="Tscrpt_reg_HTH_GntR"/>
</dbReference>
<name>A0A7X0LVZ1_9BACI</name>
<dbReference type="Proteomes" id="UP000531594">
    <property type="component" value="Unassembled WGS sequence"/>
</dbReference>
<dbReference type="SUPFAM" id="SSF46785">
    <property type="entry name" value="Winged helix' DNA-binding domain"/>
    <property type="match status" value="1"/>
</dbReference>
<organism evidence="5 6">
    <name type="scientific">Bacillus benzoevorans</name>
    <dbReference type="NCBI Taxonomy" id="1456"/>
    <lineage>
        <taxon>Bacteria</taxon>
        <taxon>Bacillati</taxon>
        <taxon>Bacillota</taxon>
        <taxon>Bacilli</taxon>
        <taxon>Bacillales</taxon>
        <taxon>Bacillaceae</taxon>
        <taxon>Bacillus</taxon>
    </lineage>
</organism>
<dbReference type="AlphaFoldDB" id="A0A7X0LVZ1"/>
<proteinExistence type="predicted"/>
<evidence type="ECO:0000256" key="3">
    <source>
        <dbReference type="ARBA" id="ARBA00023163"/>
    </source>
</evidence>
<keyword evidence="2 5" id="KW-0238">DNA-binding</keyword>
<accession>A0A7X0LVZ1</accession>
<keyword evidence="3" id="KW-0804">Transcription</keyword>
<dbReference type="Pfam" id="PF00392">
    <property type="entry name" value="GntR"/>
    <property type="match status" value="1"/>
</dbReference>
<dbReference type="SMART" id="SM00345">
    <property type="entry name" value="HTH_GNTR"/>
    <property type="match status" value="1"/>
</dbReference>
<evidence type="ECO:0000256" key="1">
    <source>
        <dbReference type="ARBA" id="ARBA00023015"/>
    </source>
</evidence>
<dbReference type="PROSITE" id="PS50949">
    <property type="entry name" value="HTH_GNTR"/>
    <property type="match status" value="1"/>
</dbReference>
<gene>
    <name evidence="5" type="ORF">HNR53_001672</name>
</gene>
<dbReference type="PANTHER" id="PTHR43537">
    <property type="entry name" value="TRANSCRIPTIONAL REGULATOR, GNTR FAMILY"/>
    <property type="match status" value="1"/>
</dbReference>
<dbReference type="InterPro" id="IPR008920">
    <property type="entry name" value="TF_FadR/GntR_C"/>
</dbReference>
<dbReference type="InterPro" id="IPR036388">
    <property type="entry name" value="WH-like_DNA-bd_sf"/>
</dbReference>
<dbReference type="GO" id="GO:0003677">
    <property type="term" value="F:DNA binding"/>
    <property type="evidence" value="ECO:0007669"/>
    <property type="project" value="UniProtKB-KW"/>
</dbReference>
<dbReference type="Gene3D" id="1.10.10.10">
    <property type="entry name" value="Winged helix-like DNA-binding domain superfamily/Winged helix DNA-binding domain"/>
    <property type="match status" value="1"/>
</dbReference>
<dbReference type="PANTHER" id="PTHR43537:SF24">
    <property type="entry name" value="GLUCONATE OPERON TRANSCRIPTIONAL REPRESSOR"/>
    <property type="match status" value="1"/>
</dbReference>
<evidence type="ECO:0000256" key="2">
    <source>
        <dbReference type="ARBA" id="ARBA00023125"/>
    </source>
</evidence>
<keyword evidence="6" id="KW-1185">Reference proteome</keyword>
<evidence type="ECO:0000259" key="4">
    <source>
        <dbReference type="PROSITE" id="PS50949"/>
    </source>
</evidence>
<dbReference type="InterPro" id="IPR036390">
    <property type="entry name" value="WH_DNA-bd_sf"/>
</dbReference>
<dbReference type="Gene3D" id="1.20.120.530">
    <property type="entry name" value="GntR ligand-binding domain-like"/>
    <property type="match status" value="1"/>
</dbReference>
<dbReference type="SUPFAM" id="SSF48008">
    <property type="entry name" value="GntR ligand-binding domain-like"/>
    <property type="match status" value="1"/>
</dbReference>
<protein>
    <submittedName>
        <fullName evidence="5">DNA-binding GntR family transcriptional regulator</fullName>
    </submittedName>
</protein>
<dbReference type="SMART" id="SM00895">
    <property type="entry name" value="FCD"/>
    <property type="match status" value="1"/>
</dbReference>
<evidence type="ECO:0000313" key="5">
    <source>
        <dbReference type="EMBL" id="MBB6445062.1"/>
    </source>
</evidence>
<dbReference type="CDD" id="cd07377">
    <property type="entry name" value="WHTH_GntR"/>
    <property type="match status" value="1"/>
</dbReference>
<evidence type="ECO:0000313" key="6">
    <source>
        <dbReference type="Proteomes" id="UP000531594"/>
    </source>
</evidence>
<sequence length="239" mass="27991">MFKGSARLAGENNKEYSYRVIKEGIMSLKLRPGQAISEVELADALQISRTPIREVMGKLREEHLVEVLPQVGSYISKIKPQLIEEAAFMRYTLEKEIMKMACDSFPEDKLRELKRNVALQEEIIERKATDGLAFHKLDTKFHSIIFQGNNKEHVWDAITRLSTHYNRMRVLSEMENSFYTAFIEHKNIIKVIEEKDIEHVEEVVHTHILKPTKNWGKLYQPDSPYADYFDLSYKMPIFQ</sequence>
<reference evidence="5 6" key="1">
    <citation type="submission" date="2020-08" db="EMBL/GenBank/DDBJ databases">
        <title>Genomic Encyclopedia of Type Strains, Phase IV (KMG-IV): sequencing the most valuable type-strain genomes for metagenomic binning, comparative biology and taxonomic classification.</title>
        <authorList>
            <person name="Goeker M."/>
        </authorList>
    </citation>
    <scope>NUCLEOTIDE SEQUENCE [LARGE SCALE GENOMIC DNA]</scope>
    <source>
        <strain evidence="5 6">DSM 5391</strain>
    </source>
</reference>
<comment type="caution">
    <text evidence="5">The sequence shown here is derived from an EMBL/GenBank/DDBJ whole genome shotgun (WGS) entry which is preliminary data.</text>
</comment>